<reference evidence="6 7" key="1">
    <citation type="submission" date="2020-06" db="EMBL/GenBank/DDBJ databases">
        <title>Transcriptomic and genomic resources for Thalictrum thalictroides and T. hernandezii: Facilitating candidate gene discovery in an emerging model plant lineage.</title>
        <authorList>
            <person name="Arias T."/>
            <person name="Riano-Pachon D.M."/>
            <person name="Di Stilio V.S."/>
        </authorList>
    </citation>
    <scope>NUCLEOTIDE SEQUENCE [LARGE SCALE GENOMIC DNA]</scope>
    <source>
        <strain evidence="7">cv. WT478/WT964</strain>
        <tissue evidence="6">Leaves</tissue>
    </source>
</reference>
<dbReference type="PROSITE" id="PS50089">
    <property type="entry name" value="ZF_RING_2"/>
    <property type="match status" value="1"/>
</dbReference>
<keyword evidence="2 4" id="KW-0863">Zinc-finger</keyword>
<dbReference type="Proteomes" id="UP000554482">
    <property type="component" value="Unassembled WGS sequence"/>
</dbReference>
<feature type="non-terminal residue" evidence="6">
    <location>
        <position position="248"/>
    </location>
</feature>
<dbReference type="InterPro" id="IPR001841">
    <property type="entry name" value="Znf_RING"/>
</dbReference>
<dbReference type="AlphaFoldDB" id="A0A7J6XE05"/>
<evidence type="ECO:0000256" key="1">
    <source>
        <dbReference type="ARBA" id="ARBA00022723"/>
    </source>
</evidence>
<sequence>MVRFERNARYTNKTCILKKYESNEIGNGKGYPKIILNVRIKEKHVFPMILGKRLVVVGVPTEQQACVVDKVYGGDSGDMMFYSNSKDWVEYIYSDVNLNHFDFPSKCLYKELVDYVHDKVIEFILSGLKSKIVGIDITAEVEVQNVHIPDDDDDVEVLAPVQSESMEDNRKGSFGASKASINMLQRKKYEKEEEEPEACMVCRDDFLTDEDIVVLPCVQSHIFHENCIVKWLEESHVCPLCRFELPIE</sequence>
<dbReference type="InterPro" id="IPR013083">
    <property type="entry name" value="Znf_RING/FYVE/PHD"/>
</dbReference>
<dbReference type="Pfam" id="PF13639">
    <property type="entry name" value="zf-RING_2"/>
    <property type="match status" value="1"/>
</dbReference>
<keyword evidence="7" id="KW-1185">Reference proteome</keyword>
<dbReference type="PANTHER" id="PTHR45931">
    <property type="entry name" value="SI:CH211-59O9.10"/>
    <property type="match status" value="1"/>
</dbReference>
<dbReference type="CDD" id="cd16454">
    <property type="entry name" value="RING-H2_PA-TM-RING"/>
    <property type="match status" value="1"/>
</dbReference>
<accession>A0A7J6XE05</accession>
<gene>
    <name evidence="6" type="ORF">FRX31_002437</name>
</gene>
<evidence type="ECO:0000256" key="3">
    <source>
        <dbReference type="ARBA" id="ARBA00022833"/>
    </source>
</evidence>
<evidence type="ECO:0000313" key="6">
    <source>
        <dbReference type="EMBL" id="KAF5207974.1"/>
    </source>
</evidence>
<dbReference type="EMBL" id="JABWDY010000678">
    <property type="protein sequence ID" value="KAF5207974.1"/>
    <property type="molecule type" value="Genomic_DNA"/>
</dbReference>
<name>A0A7J6XE05_THATH</name>
<feature type="domain" description="RING-type" evidence="5">
    <location>
        <begin position="199"/>
        <end position="242"/>
    </location>
</feature>
<proteinExistence type="predicted"/>
<dbReference type="GO" id="GO:0061630">
    <property type="term" value="F:ubiquitin protein ligase activity"/>
    <property type="evidence" value="ECO:0007669"/>
    <property type="project" value="TreeGrafter"/>
</dbReference>
<evidence type="ECO:0000256" key="2">
    <source>
        <dbReference type="ARBA" id="ARBA00022771"/>
    </source>
</evidence>
<dbReference type="PANTHER" id="PTHR45931:SF16">
    <property type="entry name" value="RING_U-BOX SUPERFAMILY PROTEIN"/>
    <property type="match status" value="1"/>
</dbReference>
<comment type="caution">
    <text evidence="6">The sequence shown here is derived from an EMBL/GenBank/DDBJ whole genome shotgun (WGS) entry which is preliminary data.</text>
</comment>
<dbReference type="OrthoDB" id="4348522at2759"/>
<dbReference type="GO" id="GO:0008270">
    <property type="term" value="F:zinc ion binding"/>
    <property type="evidence" value="ECO:0007669"/>
    <property type="project" value="UniProtKB-KW"/>
</dbReference>
<evidence type="ECO:0000256" key="4">
    <source>
        <dbReference type="PROSITE-ProRule" id="PRU00175"/>
    </source>
</evidence>
<keyword evidence="3" id="KW-0862">Zinc</keyword>
<dbReference type="GO" id="GO:0005634">
    <property type="term" value="C:nucleus"/>
    <property type="evidence" value="ECO:0007669"/>
    <property type="project" value="TreeGrafter"/>
</dbReference>
<dbReference type="GO" id="GO:0006511">
    <property type="term" value="P:ubiquitin-dependent protein catabolic process"/>
    <property type="evidence" value="ECO:0007669"/>
    <property type="project" value="TreeGrafter"/>
</dbReference>
<dbReference type="SMART" id="SM00184">
    <property type="entry name" value="RING"/>
    <property type="match status" value="1"/>
</dbReference>
<dbReference type="InterPro" id="IPR051834">
    <property type="entry name" value="RING_finger_E3_ligase"/>
</dbReference>
<protein>
    <recommendedName>
        <fullName evidence="5">RING-type domain-containing protein</fullName>
    </recommendedName>
</protein>
<dbReference type="SUPFAM" id="SSF57850">
    <property type="entry name" value="RING/U-box"/>
    <property type="match status" value="1"/>
</dbReference>
<dbReference type="Gene3D" id="3.30.40.10">
    <property type="entry name" value="Zinc/RING finger domain, C3HC4 (zinc finger)"/>
    <property type="match status" value="1"/>
</dbReference>
<evidence type="ECO:0000313" key="7">
    <source>
        <dbReference type="Proteomes" id="UP000554482"/>
    </source>
</evidence>
<keyword evidence="1" id="KW-0479">Metal-binding</keyword>
<organism evidence="6 7">
    <name type="scientific">Thalictrum thalictroides</name>
    <name type="common">Rue-anemone</name>
    <name type="synonym">Anemone thalictroides</name>
    <dbReference type="NCBI Taxonomy" id="46969"/>
    <lineage>
        <taxon>Eukaryota</taxon>
        <taxon>Viridiplantae</taxon>
        <taxon>Streptophyta</taxon>
        <taxon>Embryophyta</taxon>
        <taxon>Tracheophyta</taxon>
        <taxon>Spermatophyta</taxon>
        <taxon>Magnoliopsida</taxon>
        <taxon>Ranunculales</taxon>
        <taxon>Ranunculaceae</taxon>
        <taxon>Thalictroideae</taxon>
        <taxon>Thalictrum</taxon>
    </lineage>
</organism>
<evidence type="ECO:0000259" key="5">
    <source>
        <dbReference type="PROSITE" id="PS50089"/>
    </source>
</evidence>